<dbReference type="PANTHER" id="PTHR42823">
    <property type="entry name" value="ATP SYNTHASE SUBUNIT A, CHLOROPLASTIC"/>
    <property type="match status" value="1"/>
</dbReference>
<proteinExistence type="inferred from homology"/>
<evidence type="ECO:0000256" key="9">
    <source>
        <dbReference type="ARBA" id="ARBA00023136"/>
    </source>
</evidence>
<feature type="transmembrane region" description="Helical" evidence="11">
    <location>
        <begin position="20"/>
        <end position="40"/>
    </location>
</feature>
<dbReference type="HAMAP" id="MF_01393">
    <property type="entry name" value="ATP_synth_a_bact"/>
    <property type="match status" value="1"/>
</dbReference>
<evidence type="ECO:0000256" key="8">
    <source>
        <dbReference type="ARBA" id="ARBA00023065"/>
    </source>
</evidence>
<evidence type="ECO:0000313" key="13">
    <source>
        <dbReference type="EMBL" id="OGY26175.1"/>
    </source>
</evidence>
<dbReference type="PANTHER" id="PTHR42823:SF3">
    <property type="entry name" value="ATP SYNTHASE SUBUNIT A, CHLOROPLASTIC"/>
    <property type="match status" value="1"/>
</dbReference>
<evidence type="ECO:0000256" key="11">
    <source>
        <dbReference type="HAMAP-Rule" id="MF_01393"/>
    </source>
</evidence>
<keyword evidence="8 11" id="KW-0406">Ion transport</keyword>
<dbReference type="GO" id="GO:0042777">
    <property type="term" value="P:proton motive force-driven plasma membrane ATP synthesis"/>
    <property type="evidence" value="ECO:0007669"/>
    <property type="project" value="TreeGrafter"/>
</dbReference>
<sequence>MEVTLFAEKIFQIGALPVTNTLLTTLAATSLLTIFAIVVSKKIAIIPISKLQIVSEIVIETIFTTIEGLSDKKRAERFFPLIATFFIFIITANYLGLLPGFNTIGINEMHGGEHVFVPLLRSVNSDLNVTLALALISVGMTHFYSISTVGIVNYLRRYFSLNPVNLFVGLLEIVAEFTKILSLSFRLFGNIFAGEALLVTISSLFAFVLPLPFIFLEIIVGFVQAVIFMMLTLVFMVILTEKSASH</sequence>
<keyword evidence="5 11" id="KW-0812">Transmembrane</keyword>
<dbReference type="InterPro" id="IPR000568">
    <property type="entry name" value="ATP_synth_F0_asu"/>
</dbReference>
<dbReference type="SUPFAM" id="SSF81336">
    <property type="entry name" value="F1F0 ATP synthase subunit A"/>
    <property type="match status" value="1"/>
</dbReference>
<dbReference type="Gene3D" id="1.20.120.220">
    <property type="entry name" value="ATP synthase, F0 complex, subunit A"/>
    <property type="match status" value="1"/>
</dbReference>
<keyword evidence="4 11" id="KW-0138">CF(0)</keyword>
<feature type="transmembrane region" description="Helical" evidence="11">
    <location>
        <begin position="78"/>
        <end position="97"/>
    </location>
</feature>
<dbReference type="NCBIfam" id="TIGR01131">
    <property type="entry name" value="ATP_synt_6_or_A"/>
    <property type="match status" value="1"/>
</dbReference>
<feature type="transmembrane region" description="Helical" evidence="11">
    <location>
        <begin position="214"/>
        <end position="239"/>
    </location>
</feature>
<evidence type="ECO:0000256" key="2">
    <source>
        <dbReference type="ARBA" id="ARBA00006810"/>
    </source>
</evidence>
<evidence type="ECO:0000256" key="3">
    <source>
        <dbReference type="ARBA" id="ARBA00022448"/>
    </source>
</evidence>
<evidence type="ECO:0000256" key="5">
    <source>
        <dbReference type="ARBA" id="ARBA00022692"/>
    </source>
</evidence>
<dbReference type="InterPro" id="IPR045082">
    <property type="entry name" value="ATP_syn_F0_a_bact/chloroplast"/>
</dbReference>
<comment type="function">
    <text evidence="11 12">Key component of the proton channel; it plays a direct role in the translocation of protons across the membrane.</text>
</comment>
<dbReference type="InterPro" id="IPR035908">
    <property type="entry name" value="F0_ATP_A_sf"/>
</dbReference>
<dbReference type="AlphaFoldDB" id="A0A1G1WEP7"/>
<organism evidence="13 14">
    <name type="scientific">Candidatus Woykebacteria bacterium RBG_16_44_10</name>
    <dbReference type="NCBI Taxonomy" id="1802597"/>
    <lineage>
        <taxon>Bacteria</taxon>
        <taxon>Candidatus Woykeibacteriota</taxon>
    </lineage>
</organism>
<evidence type="ECO:0000256" key="1">
    <source>
        <dbReference type="ARBA" id="ARBA00004141"/>
    </source>
</evidence>
<evidence type="ECO:0000256" key="7">
    <source>
        <dbReference type="ARBA" id="ARBA00022989"/>
    </source>
</evidence>
<name>A0A1G1WEP7_9BACT</name>
<keyword evidence="3 11" id="KW-0813">Transport</keyword>
<comment type="caution">
    <text evidence="13">The sequence shown here is derived from an EMBL/GenBank/DDBJ whole genome shotgun (WGS) entry which is preliminary data.</text>
</comment>
<dbReference type="CDD" id="cd00310">
    <property type="entry name" value="ATP-synt_Fo_a_6"/>
    <property type="match status" value="1"/>
</dbReference>
<keyword evidence="9 11" id="KW-0472">Membrane</keyword>
<keyword evidence="6 11" id="KW-0375">Hydrogen ion transport</keyword>
<evidence type="ECO:0000256" key="6">
    <source>
        <dbReference type="ARBA" id="ARBA00022781"/>
    </source>
</evidence>
<evidence type="ECO:0000256" key="4">
    <source>
        <dbReference type="ARBA" id="ARBA00022547"/>
    </source>
</evidence>
<reference evidence="13 14" key="1">
    <citation type="journal article" date="2016" name="Nat. Commun.">
        <title>Thousands of microbial genomes shed light on interconnected biogeochemical processes in an aquifer system.</title>
        <authorList>
            <person name="Anantharaman K."/>
            <person name="Brown C.T."/>
            <person name="Hug L.A."/>
            <person name="Sharon I."/>
            <person name="Castelle C.J."/>
            <person name="Probst A.J."/>
            <person name="Thomas B.C."/>
            <person name="Singh A."/>
            <person name="Wilkins M.J."/>
            <person name="Karaoz U."/>
            <person name="Brodie E.L."/>
            <person name="Williams K.H."/>
            <person name="Hubbard S.S."/>
            <person name="Banfield J.F."/>
        </authorList>
    </citation>
    <scope>NUCLEOTIDE SEQUENCE [LARGE SCALE GENOMIC DNA]</scope>
</reference>
<dbReference type="Proteomes" id="UP000177588">
    <property type="component" value="Unassembled WGS sequence"/>
</dbReference>
<gene>
    <name evidence="11" type="primary">atpB</name>
    <name evidence="13" type="ORF">A2Z24_00890</name>
</gene>
<comment type="subcellular location">
    <subcellularLocation>
        <location evidence="11 12">Cell membrane</location>
        <topology evidence="11 12">Multi-pass membrane protein</topology>
    </subcellularLocation>
    <subcellularLocation>
        <location evidence="1">Membrane</location>
        <topology evidence="1">Multi-pass membrane protein</topology>
    </subcellularLocation>
</comment>
<keyword evidence="11" id="KW-1003">Cell membrane</keyword>
<protein>
    <recommendedName>
        <fullName evidence="11 12">ATP synthase subunit a</fullName>
    </recommendedName>
    <alternativeName>
        <fullName evidence="11">ATP synthase F0 sector subunit a</fullName>
    </alternativeName>
    <alternativeName>
        <fullName evidence="11">F-ATPase subunit 6</fullName>
    </alternativeName>
</protein>
<feature type="transmembrane region" description="Helical" evidence="11">
    <location>
        <begin position="129"/>
        <end position="155"/>
    </location>
</feature>
<dbReference type="GO" id="GO:0005886">
    <property type="term" value="C:plasma membrane"/>
    <property type="evidence" value="ECO:0007669"/>
    <property type="project" value="UniProtKB-SubCell"/>
</dbReference>
<dbReference type="InterPro" id="IPR023011">
    <property type="entry name" value="ATP_synth_F0_asu_AS"/>
</dbReference>
<evidence type="ECO:0000256" key="12">
    <source>
        <dbReference type="RuleBase" id="RU000483"/>
    </source>
</evidence>
<feature type="transmembrane region" description="Helical" evidence="11">
    <location>
        <begin position="187"/>
        <end position="208"/>
    </location>
</feature>
<dbReference type="Pfam" id="PF00119">
    <property type="entry name" value="ATP-synt_A"/>
    <property type="match status" value="1"/>
</dbReference>
<dbReference type="PROSITE" id="PS00449">
    <property type="entry name" value="ATPASE_A"/>
    <property type="match status" value="1"/>
</dbReference>
<evidence type="ECO:0000256" key="10">
    <source>
        <dbReference type="ARBA" id="ARBA00023310"/>
    </source>
</evidence>
<accession>A0A1G1WEP7</accession>
<evidence type="ECO:0000313" key="14">
    <source>
        <dbReference type="Proteomes" id="UP000177588"/>
    </source>
</evidence>
<dbReference type="STRING" id="1802597.A2Z24_00890"/>
<dbReference type="GO" id="GO:0046933">
    <property type="term" value="F:proton-transporting ATP synthase activity, rotational mechanism"/>
    <property type="evidence" value="ECO:0007669"/>
    <property type="project" value="UniProtKB-UniRule"/>
</dbReference>
<dbReference type="GO" id="GO:0045259">
    <property type="term" value="C:proton-transporting ATP synthase complex"/>
    <property type="evidence" value="ECO:0007669"/>
    <property type="project" value="UniProtKB-KW"/>
</dbReference>
<comment type="similarity">
    <text evidence="2 11 12">Belongs to the ATPase A chain family.</text>
</comment>
<dbReference type="PRINTS" id="PR00123">
    <property type="entry name" value="ATPASEA"/>
</dbReference>
<dbReference type="EMBL" id="MHCT01000014">
    <property type="protein sequence ID" value="OGY26175.1"/>
    <property type="molecule type" value="Genomic_DNA"/>
</dbReference>
<keyword evidence="10 11" id="KW-0066">ATP synthesis</keyword>
<keyword evidence="7 11" id="KW-1133">Transmembrane helix</keyword>